<dbReference type="Pfam" id="PF12550">
    <property type="entry name" value="GCR1_C"/>
    <property type="match status" value="1"/>
</dbReference>
<evidence type="ECO:0000259" key="3">
    <source>
        <dbReference type="Pfam" id="PF12550"/>
    </source>
</evidence>
<accession>A0A8K0T8W9</accession>
<dbReference type="InterPro" id="IPR052146">
    <property type="entry name" value="HOT1"/>
</dbReference>
<feature type="coiled-coil region" evidence="1">
    <location>
        <begin position="6"/>
        <end position="58"/>
    </location>
</feature>
<keyword evidence="5" id="KW-1185">Reference proteome</keyword>
<dbReference type="PANTHER" id="PTHR37784">
    <property type="entry name" value="PROTEIN MSN1"/>
    <property type="match status" value="1"/>
</dbReference>
<keyword evidence="1" id="KW-0175">Coiled coil</keyword>
<proteinExistence type="predicted"/>
<feature type="region of interest" description="Disordered" evidence="2">
    <location>
        <begin position="183"/>
        <end position="232"/>
    </location>
</feature>
<reference evidence="4" key="1">
    <citation type="journal article" date="2021" name="Nat. Commun.">
        <title>Genetic determinants of endophytism in the Arabidopsis root mycobiome.</title>
        <authorList>
            <person name="Mesny F."/>
            <person name="Miyauchi S."/>
            <person name="Thiergart T."/>
            <person name="Pickel B."/>
            <person name="Atanasova L."/>
            <person name="Karlsson M."/>
            <person name="Huettel B."/>
            <person name="Barry K.W."/>
            <person name="Haridas S."/>
            <person name="Chen C."/>
            <person name="Bauer D."/>
            <person name="Andreopoulos W."/>
            <person name="Pangilinan J."/>
            <person name="LaButti K."/>
            <person name="Riley R."/>
            <person name="Lipzen A."/>
            <person name="Clum A."/>
            <person name="Drula E."/>
            <person name="Henrissat B."/>
            <person name="Kohler A."/>
            <person name="Grigoriev I.V."/>
            <person name="Martin F.M."/>
            <person name="Hacquard S."/>
        </authorList>
    </citation>
    <scope>NUCLEOTIDE SEQUENCE</scope>
    <source>
        <strain evidence="4">MPI-CAGE-AT-0016</strain>
    </source>
</reference>
<gene>
    <name evidence="4" type="ORF">B0T11DRAFT_343270</name>
</gene>
<dbReference type="InterPro" id="IPR022210">
    <property type="entry name" value="TF_GCR1-like"/>
</dbReference>
<sequence>MGAKMLAHAQELEKKLEDALSELARQSDKQEEAVDDKFEVLRNKVDDLETQKFELLRNKSDGSKAPVYFFRKHPDTVWQQWAEYAHGLDGQPAVRDLDDRHGVTWRKETYARTWYYRRKRFWTLILDLQKSGLSEEDALAEVERRRGDRTVAKLVDDLVKQAKVPKREKSVDLFVSRESLKRERADLEEDEDLSEGVDEEKTAKRTTATQLRKRTVHPPETISIWDCEDNEM</sequence>
<feature type="domain" description="Transcription activator GCR1-like" evidence="3">
    <location>
        <begin position="69"/>
        <end position="146"/>
    </location>
</feature>
<comment type="caution">
    <text evidence="4">The sequence shown here is derived from an EMBL/GenBank/DDBJ whole genome shotgun (WGS) entry which is preliminary data.</text>
</comment>
<dbReference type="PANTHER" id="PTHR37784:SF4">
    <property type="entry name" value="TRANSCRIPTION FACTOR-LIKE PROTEIN EUC1"/>
    <property type="match status" value="1"/>
</dbReference>
<dbReference type="Proteomes" id="UP000813385">
    <property type="component" value="Unassembled WGS sequence"/>
</dbReference>
<evidence type="ECO:0000256" key="2">
    <source>
        <dbReference type="SAM" id="MobiDB-lite"/>
    </source>
</evidence>
<evidence type="ECO:0000313" key="5">
    <source>
        <dbReference type="Proteomes" id="UP000813385"/>
    </source>
</evidence>
<feature type="compositionally biased region" description="Acidic residues" evidence="2">
    <location>
        <begin position="186"/>
        <end position="198"/>
    </location>
</feature>
<dbReference type="GO" id="GO:0000981">
    <property type="term" value="F:DNA-binding transcription factor activity, RNA polymerase II-specific"/>
    <property type="evidence" value="ECO:0007669"/>
    <property type="project" value="TreeGrafter"/>
</dbReference>
<dbReference type="OrthoDB" id="428577at2759"/>
<dbReference type="AlphaFoldDB" id="A0A8K0T8W9"/>
<name>A0A8K0T8W9_9PEZI</name>
<evidence type="ECO:0000313" key="4">
    <source>
        <dbReference type="EMBL" id="KAH7350146.1"/>
    </source>
</evidence>
<dbReference type="EMBL" id="JAGPXD010000006">
    <property type="protein sequence ID" value="KAH7350146.1"/>
    <property type="molecule type" value="Genomic_DNA"/>
</dbReference>
<organism evidence="4 5">
    <name type="scientific">Plectosphaerella cucumerina</name>
    <dbReference type="NCBI Taxonomy" id="40658"/>
    <lineage>
        <taxon>Eukaryota</taxon>
        <taxon>Fungi</taxon>
        <taxon>Dikarya</taxon>
        <taxon>Ascomycota</taxon>
        <taxon>Pezizomycotina</taxon>
        <taxon>Sordariomycetes</taxon>
        <taxon>Hypocreomycetidae</taxon>
        <taxon>Glomerellales</taxon>
        <taxon>Plectosphaerellaceae</taxon>
        <taxon>Plectosphaerella</taxon>
    </lineage>
</organism>
<dbReference type="GO" id="GO:0060963">
    <property type="term" value="P:positive regulation of ribosomal protein gene transcription by RNA polymerase II"/>
    <property type="evidence" value="ECO:0007669"/>
    <property type="project" value="TreeGrafter"/>
</dbReference>
<dbReference type="GO" id="GO:0000978">
    <property type="term" value="F:RNA polymerase II cis-regulatory region sequence-specific DNA binding"/>
    <property type="evidence" value="ECO:0007669"/>
    <property type="project" value="TreeGrafter"/>
</dbReference>
<protein>
    <submittedName>
        <fullName evidence="4">Transcriptional activator of glycolytic enzymes-domain-containing protein</fullName>
    </submittedName>
</protein>
<evidence type="ECO:0000256" key="1">
    <source>
        <dbReference type="SAM" id="Coils"/>
    </source>
</evidence>